<dbReference type="PRINTS" id="PR00598">
    <property type="entry name" value="HTHMARR"/>
</dbReference>
<dbReference type="InterPro" id="IPR000835">
    <property type="entry name" value="HTH_MarR-typ"/>
</dbReference>
<dbReference type="PANTHER" id="PTHR33164:SF99">
    <property type="entry name" value="MARR FAMILY REGULATORY PROTEIN"/>
    <property type="match status" value="1"/>
</dbReference>
<dbReference type="GO" id="GO:0003677">
    <property type="term" value="F:DNA binding"/>
    <property type="evidence" value="ECO:0007669"/>
    <property type="project" value="UniProtKB-KW"/>
</dbReference>
<dbReference type="PANTHER" id="PTHR33164">
    <property type="entry name" value="TRANSCRIPTIONAL REGULATOR, MARR FAMILY"/>
    <property type="match status" value="1"/>
</dbReference>
<accession>A0A3N4DJH1</accession>
<dbReference type="InterPro" id="IPR036388">
    <property type="entry name" value="WH-like_DNA-bd_sf"/>
</dbReference>
<dbReference type="InterPro" id="IPR039422">
    <property type="entry name" value="MarR/SlyA-like"/>
</dbReference>
<name>A0A3N4DJH1_9ACTN</name>
<evidence type="ECO:0000259" key="1">
    <source>
        <dbReference type="PROSITE" id="PS50995"/>
    </source>
</evidence>
<dbReference type="EMBL" id="LR134406">
    <property type="protein sequence ID" value="VEH69962.1"/>
    <property type="molecule type" value="Genomic_DNA"/>
</dbReference>
<dbReference type="SUPFAM" id="SSF46785">
    <property type="entry name" value="Winged helix' DNA-binding domain"/>
    <property type="match status" value="1"/>
</dbReference>
<reference evidence="3 4" key="1">
    <citation type="submission" date="2018-12" db="EMBL/GenBank/DDBJ databases">
        <authorList>
            <consortium name="Pathogen Informatics"/>
        </authorList>
    </citation>
    <scope>NUCLEOTIDE SEQUENCE [LARGE SCALE GENOMIC DNA]</scope>
    <source>
        <strain evidence="3 4">NCTC12967</strain>
    </source>
</reference>
<dbReference type="Proteomes" id="UP000677180">
    <property type="component" value="Chromosome"/>
</dbReference>
<protein>
    <submittedName>
        <fullName evidence="3">DNA-binding transcriptional repressor MarR</fullName>
    </submittedName>
    <submittedName>
        <fullName evidence="2">Winged helix DNA-binding protein</fullName>
    </submittedName>
</protein>
<evidence type="ECO:0000313" key="4">
    <source>
        <dbReference type="Proteomes" id="UP000273044"/>
    </source>
</evidence>
<dbReference type="Pfam" id="PF01047">
    <property type="entry name" value="MarR"/>
    <property type="match status" value="1"/>
</dbReference>
<keyword evidence="4" id="KW-1185">Reference proteome</keyword>
<proteinExistence type="predicted"/>
<dbReference type="AlphaFoldDB" id="A0A3N4DJH1"/>
<dbReference type="Proteomes" id="UP000273044">
    <property type="component" value="Chromosome"/>
</dbReference>
<dbReference type="EMBL" id="CP072385">
    <property type="protein sequence ID" value="QUC10017.1"/>
    <property type="molecule type" value="Genomic_DNA"/>
</dbReference>
<evidence type="ECO:0000313" key="3">
    <source>
        <dbReference type="EMBL" id="VEH69962.1"/>
    </source>
</evidence>
<dbReference type="GO" id="GO:0006950">
    <property type="term" value="P:response to stress"/>
    <property type="evidence" value="ECO:0007669"/>
    <property type="project" value="TreeGrafter"/>
</dbReference>
<dbReference type="PROSITE" id="PS50995">
    <property type="entry name" value="HTH_MARR_2"/>
    <property type="match status" value="1"/>
</dbReference>
<feature type="domain" description="HTH marR-type" evidence="1">
    <location>
        <begin position="1"/>
        <end position="135"/>
    </location>
</feature>
<organism evidence="3 4">
    <name type="scientific">Arachnia propionica</name>
    <dbReference type="NCBI Taxonomy" id="1750"/>
    <lineage>
        <taxon>Bacteria</taxon>
        <taxon>Bacillati</taxon>
        <taxon>Actinomycetota</taxon>
        <taxon>Actinomycetes</taxon>
        <taxon>Propionibacteriales</taxon>
        <taxon>Propionibacteriaceae</taxon>
        <taxon>Arachnia</taxon>
    </lineage>
</organism>
<dbReference type="GeneID" id="64406719"/>
<dbReference type="InterPro" id="IPR036390">
    <property type="entry name" value="WH_DNA-bd_sf"/>
</dbReference>
<dbReference type="GO" id="GO:0003700">
    <property type="term" value="F:DNA-binding transcription factor activity"/>
    <property type="evidence" value="ECO:0007669"/>
    <property type="project" value="InterPro"/>
</dbReference>
<dbReference type="OrthoDB" id="9806864at2"/>
<evidence type="ECO:0000313" key="2">
    <source>
        <dbReference type="EMBL" id="QUC10017.1"/>
    </source>
</evidence>
<dbReference type="Gene3D" id="1.10.10.10">
    <property type="entry name" value="Winged helix-like DNA-binding domain superfamily/Winged helix DNA-binding domain"/>
    <property type="match status" value="1"/>
</dbReference>
<sequence length="155" mass="17551">MDPHDMLFDYVDRFRSFLPSGAWQGLARDLAKNDVLTLLHLHRVRSSRMGDLAAYLNAPLNTATGVVSRLQQRGLVERQHSPDDKRIVLISLTEKGSRLITQGIKDSVSLIGRLFEELTPEETAVVLRVIDRIPGLLAEHPVERRPRATRRIPID</sequence>
<dbReference type="RefSeq" id="WP_014846350.1">
    <property type="nucleotide sequence ID" value="NZ_CAJZDL010000016.1"/>
</dbReference>
<reference evidence="2" key="2">
    <citation type="submission" date="2021-03" db="EMBL/GenBank/DDBJ databases">
        <title>Human Oral Microbial Genomes.</title>
        <authorList>
            <person name="Johnston C.D."/>
            <person name="Chen T."/>
            <person name="Dewhirst F.E."/>
        </authorList>
    </citation>
    <scope>NUCLEOTIDE SEQUENCE</scope>
    <source>
        <strain evidence="2">F0714</strain>
    </source>
</reference>
<gene>
    <name evidence="2" type="ORF">J5A53_09340</name>
    <name evidence="3" type="ORF">NCTC12967_01243</name>
</gene>
<keyword evidence="3" id="KW-0238">DNA-binding</keyword>
<dbReference type="SMART" id="SM00347">
    <property type="entry name" value="HTH_MARR"/>
    <property type="match status" value="1"/>
</dbReference>